<evidence type="ECO:0000256" key="4">
    <source>
        <dbReference type="ARBA" id="ARBA00022801"/>
    </source>
</evidence>
<keyword evidence="7 9" id="KW-0326">Glycosidase</keyword>
<dbReference type="InterPro" id="IPR001360">
    <property type="entry name" value="Glyco_hydro_1"/>
</dbReference>
<evidence type="ECO:0000256" key="3">
    <source>
        <dbReference type="ARBA" id="ARBA00012744"/>
    </source>
</evidence>
<dbReference type="Gene3D" id="3.20.20.80">
    <property type="entry name" value="Glycosidases"/>
    <property type="match status" value="1"/>
</dbReference>
<evidence type="ECO:0000256" key="6">
    <source>
        <dbReference type="ARBA" id="ARBA00023277"/>
    </source>
</evidence>
<keyword evidence="6" id="KW-0119">Carbohydrate metabolism</keyword>
<protein>
    <recommendedName>
        <fullName evidence="3 9">Beta-glucosidase</fullName>
        <ecNumber evidence="3 9">3.2.1.21</ecNumber>
    </recommendedName>
</protein>
<keyword evidence="8" id="KW-0624">Polysaccharide degradation</keyword>
<evidence type="ECO:0000256" key="2">
    <source>
        <dbReference type="ARBA" id="ARBA00010838"/>
    </source>
</evidence>
<dbReference type="InterPro" id="IPR017853">
    <property type="entry name" value="GH"/>
</dbReference>
<dbReference type="PANTHER" id="PTHR10353:SF36">
    <property type="entry name" value="LP05116P"/>
    <property type="match status" value="1"/>
</dbReference>
<dbReference type="Proteomes" id="UP001499930">
    <property type="component" value="Unassembled WGS sequence"/>
</dbReference>
<keyword evidence="4 9" id="KW-0378">Hydrolase</keyword>
<dbReference type="InterPro" id="IPR033132">
    <property type="entry name" value="GH_1_N_CS"/>
</dbReference>
<comment type="caution">
    <text evidence="10">The sequence shown here is derived from an EMBL/GenBank/DDBJ whole genome shotgun (WGS) entry which is preliminary data.</text>
</comment>
<dbReference type="SUPFAM" id="SSF51445">
    <property type="entry name" value="(Trans)glycosidases"/>
    <property type="match status" value="1"/>
</dbReference>
<evidence type="ECO:0000256" key="9">
    <source>
        <dbReference type="RuleBase" id="RU361175"/>
    </source>
</evidence>
<accession>A0ABP6L147</accession>
<evidence type="ECO:0000256" key="5">
    <source>
        <dbReference type="ARBA" id="ARBA00023001"/>
    </source>
</evidence>
<dbReference type="NCBIfam" id="TIGR03356">
    <property type="entry name" value="BGL"/>
    <property type="match status" value="1"/>
</dbReference>
<evidence type="ECO:0000313" key="11">
    <source>
        <dbReference type="Proteomes" id="UP001499930"/>
    </source>
</evidence>
<evidence type="ECO:0000313" key="10">
    <source>
        <dbReference type="EMBL" id="GAA3029345.1"/>
    </source>
</evidence>
<dbReference type="Pfam" id="PF00232">
    <property type="entry name" value="Glyco_hydro_1"/>
    <property type="match status" value="1"/>
</dbReference>
<dbReference type="PRINTS" id="PR00131">
    <property type="entry name" value="GLHYDRLASE1"/>
</dbReference>
<keyword evidence="11" id="KW-1185">Reference proteome</keyword>
<evidence type="ECO:0000256" key="8">
    <source>
        <dbReference type="ARBA" id="ARBA00023326"/>
    </source>
</evidence>
<keyword evidence="5" id="KW-0136">Cellulose degradation</keyword>
<proteinExistence type="inferred from homology"/>
<sequence>MMLQRALSRYGLTEWGGEDMTMSAEKSYELQDSGVLRFPEGFVWGAATAAYQIEGATRDDGRGPSIWDTFSRTPGKVHAGHTGDVACDHYHRYREDVAIMRDLGLHAYRFSIAWPRIQPDGSGPVNPRGLDFYDRLVDELLGAGVTPVVTLYHWDLPQALEDRGGWTNRDTARHFADYAAIAHARLGDRVETWTTLNEPWCSAFLGYASGIHAPGLADPALGFAAAHHLLLGHGLATAALRASGAEKVGITLNLAPVVNDDTAADRAAAEIVDGLQNRIFLDPLLRGEYPADVVERARRFTDWSFVQDGDLEVIGAPIDLLGINYYTPQTVAARPGEAGNPVFPGSEGIAFGGADAPKTAMGWAVQPSGLTDLLLRLSRDYPGTPLMITENGAAFDDTVEDDRVHDTDRLSYLDGHLRAAHAAIEGGADLRGYLVWSLLDNFEWAEGYNKRFGVVHVDYGTQRRIPKDSARWYGEVVRRNGL</sequence>
<name>A0ABP6L147_9ACTN</name>
<evidence type="ECO:0000256" key="1">
    <source>
        <dbReference type="ARBA" id="ARBA00000448"/>
    </source>
</evidence>
<organism evidence="10 11">
    <name type="scientific">Streptosporangium longisporum</name>
    <dbReference type="NCBI Taxonomy" id="46187"/>
    <lineage>
        <taxon>Bacteria</taxon>
        <taxon>Bacillati</taxon>
        <taxon>Actinomycetota</taxon>
        <taxon>Actinomycetes</taxon>
        <taxon>Streptosporangiales</taxon>
        <taxon>Streptosporangiaceae</taxon>
        <taxon>Streptosporangium</taxon>
    </lineage>
</organism>
<comment type="similarity">
    <text evidence="2 9">Belongs to the glycosyl hydrolase 1 family.</text>
</comment>
<dbReference type="PROSITE" id="PS00653">
    <property type="entry name" value="GLYCOSYL_HYDROL_F1_2"/>
    <property type="match status" value="1"/>
</dbReference>
<reference evidence="11" key="1">
    <citation type="journal article" date="2019" name="Int. J. Syst. Evol. Microbiol.">
        <title>The Global Catalogue of Microorganisms (GCM) 10K type strain sequencing project: providing services to taxonomists for standard genome sequencing and annotation.</title>
        <authorList>
            <consortium name="The Broad Institute Genomics Platform"/>
            <consortium name="The Broad Institute Genome Sequencing Center for Infectious Disease"/>
            <person name="Wu L."/>
            <person name="Ma J."/>
        </authorList>
    </citation>
    <scope>NUCLEOTIDE SEQUENCE [LARGE SCALE GENOMIC DNA]</scope>
    <source>
        <strain evidence="11">JCM 3106</strain>
    </source>
</reference>
<gene>
    <name evidence="10" type="ORF">GCM10017559_64860</name>
</gene>
<comment type="catalytic activity">
    <reaction evidence="1 9">
        <text>Hydrolysis of terminal, non-reducing beta-D-glucosyl residues with release of beta-D-glucose.</text>
        <dbReference type="EC" id="3.2.1.21"/>
    </reaction>
</comment>
<dbReference type="EMBL" id="BAAAWD010000018">
    <property type="protein sequence ID" value="GAA3029345.1"/>
    <property type="molecule type" value="Genomic_DNA"/>
</dbReference>
<dbReference type="PANTHER" id="PTHR10353">
    <property type="entry name" value="GLYCOSYL HYDROLASE"/>
    <property type="match status" value="1"/>
</dbReference>
<dbReference type="InterPro" id="IPR017736">
    <property type="entry name" value="Glyco_hydro_1_beta-glucosidase"/>
</dbReference>
<evidence type="ECO:0000256" key="7">
    <source>
        <dbReference type="ARBA" id="ARBA00023295"/>
    </source>
</evidence>
<dbReference type="EC" id="3.2.1.21" evidence="3 9"/>